<dbReference type="Proteomes" id="UP000035651">
    <property type="component" value="Chromosome"/>
</dbReference>
<dbReference type="PATRIC" id="fig|656179.3.peg.782"/>
<dbReference type="Gene3D" id="3.40.50.300">
    <property type="entry name" value="P-loop containing nucleotide triphosphate hydrolases"/>
    <property type="match status" value="2"/>
</dbReference>
<dbReference type="SUPFAM" id="SSF52540">
    <property type="entry name" value="P-loop containing nucleoside triphosphate hydrolases"/>
    <property type="match status" value="1"/>
</dbReference>
<sequence>MAKIIGLTGLAGVGKDTFARALQRSYLNAGTTARIGGFADFIRHIATGCGFDVHDRAKKEKRVLFNWSVLSDRLFNAIESYLQGRLTDNDRALLWTYTIEALEPRMFDDAGRSAISISPREFMQILGTEGGQRVRKTLWVELAVDQWRSLPGIVIVTDFRFEHEAAVLDRCICVTRKDVVRVNEHVSENLAEQLTNYTRPASLSHLLVELVANNGTIADLERQADSFAIA</sequence>
<organism evidence="3 4">
    <name type="scientific">Pandoraea faecigallinarum</name>
    <dbReference type="NCBI Taxonomy" id="656179"/>
    <lineage>
        <taxon>Bacteria</taxon>
        <taxon>Pseudomonadati</taxon>
        <taxon>Pseudomonadota</taxon>
        <taxon>Betaproteobacteria</taxon>
        <taxon>Burkholderiales</taxon>
        <taxon>Burkholderiaceae</taxon>
        <taxon>Pandoraea</taxon>
    </lineage>
</organism>
<feature type="domain" description="APS kinase" evidence="2">
    <location>
        <begin position="3"/>
        <end position="70"/>
    </location>
</feature>
<dbReference type="InterPro" id="IPR048444">
    <property type="entry name" value="DNMK"/>
</dbReference>
<dbReference type="InterPro" id="IPR027417">
    <property type="entry name" value="P-loop_NTPase"/>
</dbReference>
<dbReference type="Pfam" id="PF21448">
    <property type="entry name" value="DNMK"/>
    <property type="match status" value="1"/>
</dbReference>
<evidence type="ECO:0000259" key="2">
    <source>
        <dbReference type="Pfam" id="PF01583"/>
    </source>
</evidence>
<gene>
    <name evidence="3" type="ORF">AB870_03575</name>
</gene>
<evidence type="ECO:0000256" key="1">
    <source>
        <dbReference type="ARBA" id="ARBA00022679"/>
    </source>
</evidence>
<name>A0A0H3WS63_9BURK</name>
<dbReference type="AlphaFoldDB" id="A0A0H3WS63"/>
<accession>A0A0H3WS63</accession>
<evidence type="ECO:0000313" key="4">
    <source>
        <dbReference type="Proteomes" id="UP000035651"/>
    </source>
</evidence>
<dbReference type="KEGG" id="pfg:AB870_03575"/>
<reference evidence="3" key="1">
    <citation type="submission" date="2016-06" db="EMBL/GenBank/DDBJ databases">
        <title>Complete Genome Sequence of Pandoraea faecigallinarum DSM-23572.</title>
        <authorList>
            <person name="Yong D."/>
            <person name="Ee R."/>
            <person name="Lim Y.-L."/>
            <person name="Yin W.-F."/>
            <person name="Chan K.-G."/>
        </authorList>
    </citation>
    <scope>NUCLEOTIDE SEQUENCE</scope>
    <source>
        <strain evidence="3">DSM 23572</strain>
    </source>
</reference>
<keyword evidence="1" id="KW-0808">Transferase</keyword>
<dbReference type="InterPro" id="IPR059117">
    <property type="entry name" value="APS_kinase_dom"/>
</dbReference>
<dbReference type="EMBL" id="CP011807">
    <property type="protein sequence ID" value="AKM29413.1"/>
    <property type="molecule type" value="Genomic_DNA"/>
</dbReference>
<dbReference type="RefSeq" id="WP_047905353.1">
    <property type="nucleotide sequence ID" value="NZ_CP011807.3"/>
</dbReference>
<keyword evidence="4" id="KW-1185">Reference proteome</keyword>
<proteinExistence type="predicted"/>
<dbReference type="Pfam" id="PF01583">
    <property type="entry name" value="APS_kinase"/>
    <property type="match status" value="1"/>
</dbReference>
<dbReference type="STRING" id="656179.AB870_03575"/>
<evidence type="ECO:0000313" key="3">
    <source>
        <dbReference type="EMBL" id="AKM29413.1"/>
    </source>
</evidence>
<protein>
    <recommendedName>
        <fullName evidence="2">APS kinase domain-containing protein</fullName>
    </recommendedName>
</protein>